<name>A0ABR3IW17_9AGAR</name>
<comment type="caution">
    <text evidence="5">The sequence shown here is derived from an EMBL/GenBank/DDBJ whole genome shotgun (WGS) entry which is preliminary data.</text>
</comment>
<dbReference type="InterPro" id="IPR013780">
    <property type="entry name" value="Glyco_hydro_b"/>
</dbReference>
<dbReference type="Gene3D" id="2.60.40.1180">
    <property type="entry name" value="Golgi alpha-mannosidase II"/>
    <property type="match status" value="1"/>
</dbReference>
<dbReference type="InterPro" id="IPR048395">
    <property type="entry name" value="Glyco_hydro_31_C"/>
</dbReference>
<evidence type="ECO:0000313" key="5">
    <source>
        <dbReference type="EMBL" id="KAL0947517.1"/>
    </source>
</evidence>
<evidence type="ECO:0008006" key="7">
    <source>
        <dbReference type="Google" id="ProtNLM"/>
    </source>
</evidence>
<dbReference type="Pfam" id="PF21365">
    <property type="entry name" value="Glyco_hydro_31_3rd"/>
    <property type="match status" value="1"/>
</dbReference>
<gene>
    <name evidence="5" type="ORF">HGRIS_013616</name>
</gene>
<keyword evidence="2" id="KW-0326">Glycosidase</keyword>
<dbReference type="PANTHER" id="PTHR22762:SF144">
    <property type="entry name" value="ALPHA-XYLOSIDASE"/>
    <property type="match status" value="1"/>
</dbReference>
<sequence>MHNYYSFLYNKTTFEVLEKAHGKNKAVVFARSATSGGQRFPVHWGGDPMSTFEAMAETLRGGLSLGLCGFGFWAHDIGGFEGKPDPDLYKRWFAFGALSSHSRLHGNGSFRVPWLIDPSGEADLVLQKFIHLKLTLMPYLYATAIDTHRTGVPMMRPLLVEFPGDPAVWTLDTQYMLGPSLLVAPVFTADGAVQLYIPTGRWYGLLDERVRVGPGYVTETHDFMSLPLLLRPGAALVLGKEATDVGAQRRQATYDWCEGITVLVNPPDEGEMDVTVSIPNSNEPGEIAAVLEVKGDRNGVTAKLVKGSLRGSLRLKRVGVDGKCVVSEVDAVDGTVSA</sequence>
<keyword evidence="6" id="KW-1185">Reference proteome</keyword>
<dbReference type="InterPro" id="IPR000322">
    <property type="entry name" value="Glyco_hydro_31_TIM"/>
</dbReference>
<keyword evidence="2" id="KW-0378">Hydrolase</keyword>
<protein>
    <recommendedName>
        <fullName evidence="7">Alpha-xylosidase</fullName>
    </recommendedName>
</protein>
<dbReference type="SUPFAM" id="SSF51445">
    <property type="entry name" value="(Trans)glycosidases"/>
    <property type="match status" value="1"/>
</dbReference>
<reference evidence="6" key="1">
    <citation type="submission" date="2024-06" db="EMBL/GenBank/DDBJ databases">
        <title>Multi-omics analyses provide insights into the biosynthesis of the anticancer antibiotic pleurotin in Hohenbuehelia grisea.</title>
        <authorList>
            <person name="Weaver J.A."/>
            <person name="Alberti F."/>
        </authorList>
    </citation>
    <scope>NUCLEOTIDE SEQUENCE [LARGE SCALE GENOMIC DNA]</scope>
    <source>
        <strain evidence="6">T-177</strain>
    </source>
</reference>
<dbReference type="SUPFAM" id="SSF51011">
    <property type="entry name" value="Glycosyl hydrolase domain"/>
    <property type="match status" value="1"/>
</dbReference>
<dbReference type="EMBL" id="JASNQZ010000015">
    <property type="protein sequence ID" value="KAL0947517.1"/>
    <property type="molecule type" value="Genomic_DNA"/>
</dbReference>
<evidence type="ECO:0000259" key="3">
    <source>
        <dbReference type="Pfam" id="PF01055"/>
    </source>
</evidence>
<proteinExistence type="inferred from homology"/>
<dbReference type="PANTHER" id="PTHR22762">
    <property type="entry name" value="ALPHA-GLUCOSIDASE"/>
    <property type="match status" value="1"/>
</dbReference>
<evidence type="ECO:0000313" key="6">
    <source>
        <dbReference type="Proteomes" id="UP001556367"/>
    </source>
</evidence>
<dbReference type="InterPro" id="IPR017853">
    <property type="entry name" value="GH"/>
</dbReference>
<dbReference type="Proteomes" id="UP001556367">
    <property type="component" value="Unassembled WGS sequence"/>
</dbReference>
<comment type="similarity">
    <text evidence="1 2">Belongs to the glycosyl hydrolase 31 family.</text>
</comment>
<feature type="domain" description="Glycosyl hydrolase family 31 C-terminal" evidence="4">
    <location>
        <begin position="151"/>
        <end position="235"/>
    </location>
</feature>
<accession>A0ABR3IW17</accession>
<feature type="domain" description="Glycoside hydrolase family 31 TIM barrel" evidence="3">
    <location>
        <begin position="1"/>
        <end position="142"/>
    </location>
</feature>
<evidence type="ECO:0000259" key="4">
    <source>
        <dbReference type="Pfam" id="PF21365"/>
    </source>
</evidence>
<evidence type="ECO:0000256" key="1">
    <source>
        <dbReference type="ARBA" id="ARBA00007806"/>
    </source>
</evidence>
<evidence type="ECO:0000256" key="2">
    <source>
        <dbReference type="RuleBase" id="RU361185"/>
    </source>
</evidence>
<dbReference type="Pfam" id="PF01055">
    <property type="entry name" value="Glyco_hydro_31_2nd"/>
    <property type="match status" value="1"/>
</dbReference>
<dbReference type="Gene3D" id="3.20.20.80">
    <property type="entry name" value="Glycosidases"/>
    <property type="match status" value="1"/>
</dbReference>
<organism evidence="5 6">
    <name type="scientific">Hohenbuehelia grisea</name>
    <dbReference type="NCBI Taxonomy" id="104357"/>
    <lineage>
        <taxon>Eukaryota</taxon>
        <taxon>Fungi</taxon>
        <taxon>Dikarya</taxon>
        <taxon>Basidiomycota</taxon>
        <taxon>Agaricomycotina</taxon>
        <taxon>Agaricomycetes</taxon>
        <taxon>Agaricomycetidae</taxon>
        <taxon>Agaricales</taxon>
        <taxon>Pleurotineae</taxon>
        <taxon>Pleurotaceae</taxon>
        <taxon>Hohenbuehelia</taxon>
    </lineage>
</organism>